<feature type="transmembrane region" description="Helical" evidence="1">
    <location>
        <begin position="48"/>
        <end position="65"/>
    </location>
</feature>
<comment type="caution">
    <text evidence="2">The sequence shown here is derived from an EMBL/GenBank/DDBJ whole genome shotgun (WGS) entry which is preliminary data.</text>
</comment>
<accession>A0A7W3V1K3</accession>
<keyword evidence="1" id="KW-0812">Transmembrane</keyword>
<evidence type="ECO:0000313" key="3">
    <source>
        <dbReference type="Proteomes" id="UP000550609"/>
    </source>
</evidence>
<keyword evidence="1" id="KW-0472">Membrane</keyword>
<evidence type="ECO:0000313" key="2">
    <source>
        <dbReference type="EMBL" id="MBB1117282.1"/>
    </source>
</evidence>
<keyword evidence="1" id="KW-1133">Transmembrane helix</keyword>
<feature type="transmembrane region" description="Helical" evidence="1">
    <location>
        <begin position="74"/>
        <end position="92"/>
    </location>
</feature>
<feature type="transmembrane region" description="Helical" evidence="1">
    <location>
        <begin position="14"/>
        <end position="36"/>
    </location>
</feature>
<dbReference type="Proteomes" id="UP000550609">
    <property type="component" value="Unassembled WGS sequence"/>
</dbReference>
<protein>
    <recommendedName>
        <fullName evidence="4">Transmembrane protein</fullName>
    </recommendedName>
</protein>
<name>A0A7W3V1K3_9GAMM</name>
<proteinExistence type="predicted"/>
<sequence>MNSKAKINSIVESAGWFASGVAIIVLPSIWLLFFFLSTRVIAGNPATLWYTTIWLLLASTWLLFWRKAAAEKRLIVEITVWLASVALFIAAACK</sequence>
<dbReference type="EMBL" id="JACIUV010000004">
    <property type="protein sequence ID" value="MBB1117282.1"/>
    <property type="molecule type" value="Genomic_DNA"/>
</dbReference>
<reference evidence="2 3" key="1">
    <citation type="submission" date="2020-08" db="EMBL/GenBank/DDBJ databases">
        <title>Stenotrophomonas sp. W1S232.</title>
        <authorList>
            <person name="Deng Y."/>
        </authorList>
    </citation>
    <scope>NUCLEOTIDE SEQUENCE [LARGE SCALE GENOMIC DNA]</scope>
    <source>
        <strain evidence="2 3">W1S232</strain>
    </source>
</reference>
<gene>
    <name evidence="2" type="ORF">H4O09_09510</name>
</gene>
<dbReference type="AlphaFoldDB" id="A0A7W3V1K3"/>
<evidence type="ECO:0000256" key="1">
    <source>
        <dbReference type="SAM" id="Phobius"/>
    </source>
</evidence>
<organism evidence="2 3">
    <name type="scientific">Stenotrophomonas koreensis</name>
    <dbReference type="NCBI Taxonomy" id="266128"/>
    <lineage>
        <taxon>Bacteria</taxon>
        <taxon>Pseudomonadati</taxon>
        <taxon>Pseudomonadota</taxon>
        <taxon>Gammaproteobacteria</taxon>
        <taxon>Lysobacterales</taxon>
        <taxon>Lysobacteraceae</taxon>
        <taxon>Stenotrophomonas</taxon>
    </lineage>
</organism>
<evidence type="ECO:0008006" key="4">
    <source>
        <dbReference type="Google" id="ProtNLM"/>
    </source>
</evidence>
<dbReference type="RefSeq" id="WP_182622340.1">
    <property type="nucleotide sequence ID" value="NZ_JACIUV010000004.1"/>
</dbReference>